<dbReference type="Proteomes" id="UP000630149">
    <property type="component" value="Unassembled WGS sequence"/>
</dbReference>
<dbReference type="GO" id="GO:0015920">
    <property type="term" value="P:lipopolysaccharide transport"/>
    <property type="evidence" value="ECO:0007669"/>
    <property type="project" value="InterPro"/>
</dbReference>
<dbReference type="InterPro" id="IPR020889">
    <property type="entry name" value="LipoPS_assembly_LptD"/>
</dbReference>
<evidence type="ECO:0000313" key="7">
    <source>
        <dbReference type="EMBL" id="GGI93380.1"/>
    </source>
</evidence>
<comment type="subcellular location">
    <subcellularLocation>
        <location evidence="4">Cell outer membrane</location>
    </subcellularLocation>
</comment>
<reference evidence="7" key="2">
    <citation type="submission" date="2020-09" db="EMBL/GenBank/DDBJ databases">
        <authorList>
            <person name="Sun Q."/>
            <person name="Ohkuma M."/>
        </authorList>
    </citation>
    <scope>NUCLEOTIDE SEQUENCE</scope>
    <source>
        <strain evidence="7">JCM 13919</strain>
    </source>
</reference>
<dbReference type="Gene3D" id="2.60.450.10">
    <property type="entry name" value="Lipopolysaccharide (LPS) transport protein A like domain"/>
    <property type="match status" value="1"/>
</dbReference>
<dbReference type="InterPro" id="IPR007543">
    <property type="entry name" value="LptD_C"/>
</dbReference>
<keyword evidence="8" id="KW-1185">Reference proteome</keyword>
<comment type="caution">
    <text evidence="4">Lacks conserved residue(s) required for the propagation of feature annotation.</text>
</comment>
<dbReference type="GO" id="GO:1990351">
    <property type="term" value="C:transporter complex"/>
    <property type="evidence" value="ECO:0007669"/>
    <property type="project" value="TreeGrafter"/>
</dbReference>
<evidence type="ECO:0000256" key="4">
    <source>
        <dbReference type="HAMAP-Rule" id="MF_01411"/>
    </source>
</evidence>
<feature type="domain" description="LptD C-terminal" evidence="6">
    <location>
        <begin position="305"/>
        <end position="701"/>
    </location>
</feature>
<dbReference type="PANTHER" id="PTHR30189">
    <property type="entry name" value="LPS-ASSEMBLY PROTEIN"/>
    <property type="match status" value="1"/>
</dbReference>
<dbReference type="GO" id="GO:0043165">
    <property type="term" value="P:Gram-negative-bacterium-type cell outer membrane assembly"/>
    <property type="evidence" value="ECO:0007669"/>
    <property type="project" value="UniProtKB-UniRule"/>
</dbReference>
<dbReference type="InterPro" id="IPR005653">
    <property type="entry name" value="OstA-like_N"/>
</dbReference>
<dbReference type="PANTHER" id="PTHR30189:SF1">
    <property type="entry name" value="LPS-ASSEMBLY PROTEIN LPTD"/>
    <property type="match status" value="1"/>
</dbReference>
<dbReference type="AlphaFoldDB" id="A0A917NE61"/>
<reference evidence="7" key="1">
    <citation type="journal article" date="2014" name="Int. J. Syst. Evol. Microbiol.">
        <title>Complete genome sequence of Corynebacterium casei LMG S-19264T (=DSM 44701T), isolated from a smear-ripened cheese.</title>
        <authorList>
            <consortium name="US DOE Joint Genome Institute (JGI-PGF)"/>
            <person name="Walter F."/>
            <person name="Albersmeier A."/>
            <person name="Kalinowski J."/>
            <person name="Ruckert C."/>
        </authorList>
    </citation>
    <scope>NUCLEOTIDE SEQUENCE</scope>
    <source>
        <strain evidence="7">JCM 13919</strain>
    </source>
</reference>
<protein>
    <recommendedName>
        <fullName evidence="4">LPS-assembly protein LptD</fullName>
    </recommendedName>
</protein>
<feature type="domain" description="Organic solvent tolerance-like N-terminal" evidence="5">
    <location>
        <begin position="41"/>
        <end position="93"/>
    </location>
</feature>
<evidence type="ECO:0000256" key="2">
    <source>
        <dbReference type="ARBA" id="ARBA00023136"/>
    </source>
</evidence>
<keyword evidence="1 4" id="KW-0732">Signal</keyword>
<evidence type="ECO:0000259" key="6">
    <source>
        <dbReference type="Pfam" id="PF04453"/>
    </source>
</evidence>
<evidence type="ECO:0000256" key="3">
    <source>
        <dbReference type="ARBA" id="ARBA00023237"/>
    </source>
</evidence>
<gene>
    <name evidence="4 7" type="primary">lptD</name>
    <name evidence="7" type="ORF">GCM10007966_22440</name>
</gene>
<comment type="subunit">
    <text evidence="4">Component of the lipopolysaccharide transport and assembly complex. Interacts with LptE and LptA.</text>
</comment>
<comment type="caution">
    <text evidence="7">The sequence shown here is derived from an EMBL/GenBank/DDBJ whole genome shotgun (WGS) entry which is preliminary data.</text>
</comment>
<comment type="function">
    <text evidence="4">Together with LptE, is involved in the assembly of lipopolysaccharide (LPS) at the surface of the outer membrane.</text>
</comment>
<dbReference type="InterPro" id="IPR050218">
    <property type="entry name" value="LptD"/>
</dbReference>
<dbReference type="Pfam" id="PF03968">
    <property type="entry name" value="LptD_N"/>
    <property type="match status" value="1"/>
</dbReference>
<dbReference type="GO" id="GO:0009279">
    <property type="term" value="C:cell outer membrane"/>
    <property type="evidence" value="ECO:0007669"/>
    <property type="project" value="UniProtKB-SubCell"/>
</dbReference>
<name>A0A917NE61_9GAMM</name>
<proteinExistence type="inferred from homology"/>
<organism evidence="7 8">
    <name type="scientific">Legionella impletisoli</name>
    <dbReference type="NCBI Taxonomy" id="343510"/>
    <lineage>
        <taxon>Bacteria</taxon>
        <taxon>Pseudomonadati</taxon>
        <taxon>Pseudomonadota</taxon>
        <taxon>Gammaproteobacteria</taxon>
        <taxon>Legionellales</taxon>
        <taxon>Legionellaceae</taxon>
        <taxon>Legionella</taxon>
    </lineage>
</organism>
<evidence type="ECO:0000259" key="5">
    <source>
        <dbReference type="Pfam" id="PF03968"/>
    </source>
</evidence>
<dbReference type="EMBL" id="BMOB01000016">
    <property type="protein sequence ID" value="GGI93380.1"/>
    <property type="molecule type" value="Genomic_DNA"/>
</dbReference>
<evidence type="ECO:0000313" key="8">
    <source>
        <dbReference type="Proteomes" id="UP000630149"/>
    </source>
</evidence>
<sequence length="791" mass="90189">MDARGRYAQCLGWQPDATYPLCRGYYQPLEVTPIPKGEVRIEADEASLYTQGRSKLTGNVVVQDEARVVSAQTAYIYRDPKSNQVTRVELFGNVRYLEPGRLMIARKAIINPQDQSGRVDDVLYRLSVHRAGATLPAWGRADYIERYPNQDYLLQQATYSTCPPEDRAWKISARTITLDHSEARGVAKDAYLRIHDWPVLYSPYLSFPTSKERKSGFLQPAVGYTNVGGFDLGLPYYWNIAPNYDATITPHLYTRRGIMMGGNLRALTSNSYVTMGGNFLPHDQAFNRFINENKSQYPSLIGQSNNRWAVLMDNQTRLTPNLNFGVNFEQVSDDYYLQDFSTNLAVTTQSQLLRQANLTYNSDHWLVNGLVQSYQTLHPINQSEISDIYQRLPQFSANGIYNELPLNGTFNVLAEFDNYRWPGADFSHPQGPRLHLNPIFSVAHYKPWGYVTPSVQFVENNYNVSYRNQPPGQSFNRFVPRYNIDTGLFFERATSFMGKRFTQTLEPRVYYLYVPYHDQTPIPVYDSAYMIFNQDQLFRTNRFSGFDRIGDANQLAYALTTRLLSDETGGEKASFAIGQLSYFSNRRVQLCYEREGDCIDSPLFLGWLSPTSKTSPIATRAKYHLNPAWIVTGDYVWDPATRATNNGYLNLHYQPDFNKIFSLGYSYLVNGDITEVANTGIQNNVLNQGTVAYAWPFSDRWSTLGVYSYNISKKYSMMSFFGLQYENCCWAVRLMGGKTFKNISPTTFAPQYNSNVFAQILLKGLGSAANSDPTSILSSYLPGYADIFKQR</sequence>
<keyword evidence="3 4" id="KW-0998">Cell outer membrane</keyword>
<accession>A0A917NE61</accession>
<comment type="similarity">
    <text evidence="4">Belongs to the LptD family.</text>
</comment>
<dbReference type="HAMAP" id="MF_01411">
    <property type="entry name" value="LPS_assembly_LptD"/>
    <property type="match status" value="1"/>
</dbReference>
<evidence type="ECO:0000256" key="1">
    <source>
        <dbReference type="ARBA" id="ARBA00022729"/>
    </source>
</evidence>
<dbReference type="Pfam" id="PF04453">
    <property type="entry name" value="LptD"/>
    <property type="match status" value="1"/>
</dbReference>
<keyword evidence="2 4" id="KW-0472">Membrane</keyword>